<feature type="domain" description="ATP-dependent RecD2 DNA helicase-like helix-hairpin-helix" evidence="2">
    <location>
        <begin position="80"/>
        <end position="135"/>
    </location>
</feature>
<reference evidence="3 4" key="1">
    <citation type="submission" date="2018-06" db="EMBL/GenBank/DDBJ databases">
        <title>Streptomyces reniochalinae sp. nov. and Streptomyces diacarnus sp. nov. from marine sponges.</title>
        <authorList>
            <person name="Li L."/>
        </authorList>
    </citation>
    <scope>NUCLEOTIDE SEQUENCE [LARGE SCALE GENOMIC DNA]</scope>
    <source>
        <strain evidence="3 4">LHW50302</strain>
    </source>
</reference>
<sequence length="136" mass="13849">MSNDRTAELLAAVRAVESGERSADSFFTERKQPASPARRPAPGGAQGRADAGSVPAGRAPAGSAAPRPAHGEGRVVVPEEVRALLAEGGAPESLAPRVVEALGEGAAEVLRADPWQLLAVAGVRPEQADGFARALL</sequence>
<feature type="compositionally biased region" description="Basic and acidic residues" evidence="1">
    <location>
        <begin position="17"/>
        <end position="32"/>
    </location>
</feature>
<gene>
    <name evidence="3" type="ORF">DQ392_13415</name>
</gene>
<dbReference type="Pfam" id="PF14490">
    <property type="entry name" value="HHH_RecD2"/>
    <property type="match status" value="1"/>
</dbReference>
<dbReference type="AlphaFoldDB" id="A0A367ELB7"/>
<name>A0A367ELB7_9ACTN</name>
<organism evidence="3 4">
    <name type="scientific">Streptomyces reniochalinae</name>
    <dbReference type="NCBI Taxonomy" id="2250578"/>
    <lineage>
        <taxon>Bacteria</taxon>
        <taxon>Bacillati</taxon>
        <taxon>Actinomycetota</taxon>
        <taxon>Actinomycetes</taxon>
        <taxon>Kitasatosporales</taxon>
        <taxon>Streptomycetaceae</taxon>
        <taxon>Streptomyces</taxon>
    </lineage>
</organism>
<dbReference type="InterPro" id="IPR029493">
    <property type="entry name" value="RecD2-like_HHH"/>
</dbReference>
<dbReference type="RefSeq" id="WP_281272982.1">
    <property type="nucleotide sequence ID" value="NZ_QOIM01000032.1"/>
</dbReference>
<proteinExistence type="predicted"/>
<evidence type="ECO:0000313" key="4">
    <source>
        <dbReference type="Proteomes" id="UP000253507"/>
    </source>
</evidence>
<evidence type="ECO:0000256" key="1">
    <source>
        <dbReference type="SAM" id="MobiDB-lite"/>
    </source>
</evidence>
<evidence type="ECO:0000259" key="2">
    <source>
        <dbReference type="Pfam" id="PF14490"/>
    </source>
</evidence>
<feature type="compositionally biased region" description="Low complexity" evidence="1">
    <location>
        <begin position="33"/>
        <end position="68"/>
    </location>
</feature>
<evidence type="ECO:0000313" key="3">
    <source>
        <dbReference type="EMBL" id="RCG18898.1"/>
    </source>
</evidence>
<accession>A0A367ELB7</accession>
<comment type="caution">
    <text evidence="3">The sequence shown here is derived from an EMBL/GenBank/DDBJ whole genome shotgun (WGS) entry which is preliminary data.</text>
</comment>
<keyword evidence="4" id="KW-1185">Reference proteome</keyword>
<feature type="region of interest" description="Disordered" evidence="1">
    <location>
        <begin position="15"/>
        <end position="75"/>
    </location>
</feature>
<dbReference type="EMBL" id="QOIM01000032">
    <property type="protein sequence ID" value="RCG18898.1"/>
    <property type="molecule type" value="Genomic_DNA"/>
</dbReference>
<dbReference type="Proteomes" id="UP000253507">
    <property type="component" value="Unassembled WGS sequence"/>
</dbReference>
<protein>
    <submittedName>
        <fullName evidence="3">Exodeoxyribonuclease V</fullName>
    </submittedName>
</protein>
<feature type="non-terminal residue" evidence="3">
    <location>
        <position position="136"/>
    </location>
</feature>